<dbReference type="Pfam" id="PF00001">
    <property type="entry name" value="7tm_1"/>
    <property type="match status" value="1"/>
</dbReference>
<feature type="transmembrane region" description="Helical" evidence="10">
    <location>
        <begin position="74"/>
        <end position="98"/>
    </location>
</feature>
<feature type="transmembrane region" description="Helical" evidence="10">
    <location>
        <begin position="343"/>
        <end position="366"/>
    </location>
</feature>
<evidence type="ECO:0000256" key="2">
    <source>
        <dbReference type="ARBA" id="ARBA00022475"/>
    </source>
</evidence>
<evidence type="ECO:0000256" key="8">
    <source>
        <dbReference type="ARBA" id="ARBA00023180"/>
    </source>
</evidence>
<feature type="transmembrane region" description="Helical" evidence="10">
    <location>
        <begin position="227"/>
        <end position="251"/>
    </location>
</feature>
<gene>
    <name evidence="12" type="ORF">PMAYCL1PPCAC_23294</name>
</gene>
<accession>A0AAN5I6B0</accession>
<evidence type="ECO:0000256" key="10">
    <source>
        <dbReference type="SAM" id="Phobius"/>
    </source>
</evidence>
<feature type="non-terminal residue" evidence="12">
    <location>
        <position position="1"/>
    </location>
</feature>
<dbReference type="PANTHER" id="PTHR24246:SF27">
    <property type="entry name" value="ADENOSINE RECEPTOR, ISOFORM A"/>
    <property type="match status" value="1"/>
</dbReference>
<evidence type="ECO:0000256" key="5">
    <source>
        <dbReference type="ARBA" id="ARBA00023040"/>
    </source>
</evidence>
<keyword evidence="9" id="KW-0807">Transducer</keyword>
<keyword evidence="2" id="KW-1003">Cell membrane</keyword>
<evidence type="ECO:0000256" key="1">
    <source>
        <dbReference type="ARBA" id="ARBA00004651"/>
    </source>
</evidence>
<keyword evidence="4 10" id="KW-1133">Transmembrane helix</keyword>
<evidence type="ECO:0000313" key="13">
    <source>
        <dbReference type="Proteomes" id="UP001328107"/>
    </source>
</evidence>
<evidence type="ECO:0000313" key="12">
    <source>
        <dbReference type="EMBL" id="GMR53099.1"/>
    </source>
</evidence>
<proteinExistence type="predicted"/>
<dbReference type="InterPro" id="IPR017452">
    <property type="entry name" value="GPCR_Rhodpsn_7TM"/>
</dbReference>
<dbReference type="GO" id="GO:0004930">
    <property type="term" value="F:G protein-coupled receptor activity"/>
    <property type="evidence" value="ECO:0007669"/>
    <property type="project" value="UniProtKB-KW"/>
</dbReference>
<comment type="subcellular location">
    <subcellularLocation>
        <location evidence="1">Cell membrane</location>
        <topology evidence="1">Multi-pass membrane protein</topology>
    </subcellularLocation>
</comment>
<evidence type="ECO:0000256" key="3">
    <source>
        <dbReference type="ARBA" id="ARBA00022692"/>
    </source>
</evidence>
<dbReference type="CDD" id="cd00637">
    <property type="entry name" value="7tm_classA_rhodopsin-like"/>
    <property type="match status" value="1"/>
</dbReference>
<feature type="transmembrane region" description="Helical" evidence="10">
    <location>
        <begin position="157"/>
        <end position="178"/>
    </location>
</feature>
<keyword evidence="7" id="KW-0675">Receptor</keyword>
<keyword evidence="13" id="KW-1185">Reference proteome</keyword>
<keyword evidence="6 10" id="KW-0472">Membrane</keyword>
<evidence type="ECO:0000256" key="4">
    <source>
        <dbReference type="ARBA" id="ARBA00022989"/>
    </source>
</evidence>
<keyword evidence="8" id="KW-0325">Glycoprotein</keyword>
<feature type="transmembrane region" description="Helical" evidence="10">
    <location>
        <begin position="303"/>
        <end position="323"/>
    </location>
</feature>
<evidence type="ECO:0000256" key="9">
    <source>
        <dbReference type="ARBA" id="ARBA00023224"/>
    </source>
</evidence>
<dbReference type="Proteomes" id="UP001328107">
    <property type="component" value="Unassembled WGS sequence"/>
</dbReference>
<dbReference type="EMBL" id="BTRK01000005">
    <property type="protein sequence ID" value="GMR53099.1"/>
    <property type="molecule type" value="Genomic_DNA"/>
</dbReference>
<reference evidence="13" key="1">
    <citation type="submission" date="2022-10" db="EMBL/GenBank/DDBJ databases">
        <title>Genome assembly of Pristionchus species.</title>
        <authorList>
            <person name="Yoshida K."/>
            <person name="Sommer R.J."/>
        </authorList>
    </citation>
    <scope>NUCLEOTIDE SEQUENCE [LARGE SCALE GENOMIC DNA]</scope>
    <source>
        <strain evidence="13">RS5460</strain>
    </source>
</reference>
<feature type="domain" description="G-protein coupled receptors family 1 profile" evidence="11">
    <location>
        <begin position="56"/>
        <end position="363"/>
    </location>
</feature>
<keyword evidence="3 10" id="KW-0812">Transmembrane</keyword>
<dbReference type="PROSITE" id="PS50262">
    <property type="entry name" value="G_PROTEIN_RECEP_F1_2"/>
    <property type="match status" value="1"/>
</dbReference>
<keyword evidence="5" id="KW-0297">G-protein coupled receptor</keyword>
<evidence type="ECO:0000256" key="6">
    <source>
        <dbReference type="ARBA" id="ARBA00023136"/>
    </source>
</evidence>
<protein>
    <recommendedName>
        <fullName evidence="11">G-protein coupled receptors family 1 profile domain-containing protein</fullName>
    </recommendedName>
</protein>
<dbReference type="SUPFAM" id="SSF81321">
    <property type="entry name" value="Family A G protein-coupled receptor-like"/>
    <property type="match status" value="1"/>
</dbReference>
<name>A0AAN5I6B0_9BILA</name>
<organism evidence="12 13">
    <name type="scientific">Pristionchus mayeri</name>
    <dbReference type="NCBI Taxonomy" id="1317129"/>
    <lineage>
        <taxon>Eukaryota</taxon>
        <taxon>Metazoa</taxon>
        <taxon>Ecdysozoa</taxon>
        <taxon>Nematoda</taxon>
        <taxon>Chromadorea</taxon>
        <taxon>Rhabditida</taxon>
        <taxon>Rhabditina</taxon>
        <taxon>Diplogasteromorpha</taxon>
        <taxon>Diplogasteroidea</taxon>
        <taxon>Neodiplogasteridae</taxon>
        <taxon>Pristionchus</taxon>
    </lineage>
</organism>
<dbReference type="PANTHER" id="PTHR24246">
    <property type="entry name" value="OLFACTORY RECEPTOR AND ADENOSINE RECEPTOR"/>
    <property type="match status" value="1"/>
</dbReference>
<evidence type="ECO:0000259" key="11">
    <source>
        <dbReference type="PROSITE" id="PS50262"/>
    </source>
</evidence>
<sequence>GGVTTISPEMVNWFAEGRKKMTTTAESITHDDTVWLSAARLFGLVYITIGLLAISLNSLVLFSLSRRRKQLTHCYYVLIFNFALLDCLKGVCSILSATKLLRETMDQWSSILDQYSGLVLRFANIVTIVNLMMITLNEFIFISNPLRYSLLVTKNRVISVIVLTWVLSGAFVVGTSILQADSRNRGIKIDNDCLENPLSPDNPFKFKVNRTFAECIQYETSSAVSHYAFYLSVVVFCIVGLLFTCCTYFFLIKIISKLVNDDNKLKSELEALSNGNDLHDGEGLNEKKKRRSSHGTAIRRKKYAIVIGSVIVVYCIFLLNYAISQILQVIHLSQNSQQQSNMALKYVCYLFISLHSLLQPLCYFRVKEFRHNVYRSLCGRRPRASSVQFDTLTTSVARRAEV</sequence>
<dbReference type="AlphaFoldDB" id="A0AAN5I6B0"/>
<feature type="transmembrane region" description="Helical" evidence="10">
    <location>
        <begin position="41"/>
        <end position="62"/>
    </location>
</feature>
<comment type="caution">
    <text evidence="12">The sequence shown here is derived from an EMBL/GenBank/DDBJ whole genome shotgun (WGS) entry which is preliminary data.</text>
</comment>
<evidence type="ECO:0000256" key="7">
    <source>
        <dbReference type="ARBA" id="ARBA00023170"/>
    </source>
</evidence>
<dbReference type="InterPro" id="IPR000276">
    <property type="entry name" value="GPCR_Rhodpsn"/>
</dbReference>
<feature type="transmembrane region" description="Helical" evidence="10">
    <location>
        <begin position="118"/>
        <end position="136"/>
    </location>
</feature>
<dbReference type="Gene3D" id="1.20.1070.10">
    <property type="entry name" value="Rhodopsin 7-helix transmembrane proteins"/>
    <property type="match status" value="1"/>
</dbReference>
<dbReference type="GO" id="GO:0005886">
    <property type="term" value="C:plasma membrane"/>
    <property type="evidence" value="ECO:0007669"/>
    <property type="project" value="UniProtKB-SubCell"/>
</dbReference>